<keyword evidence="6 7" id="KW-0472">Membrane</keyword>
<feature type="transmembrane region" description="Helical" evidence="7">
    <location>
        <begin position="253"/>
        <end position="275"/>
    </location>
</feature>
<dbReference type="STRING" id="540747.SAMN04488031_10569"/>
<sequence length="691" mass="75057">MSKLQSPFTLAWCALIALTLVFLAVQGSAGWLVAYPEDWVVPITPLLNSFMDWCVDMFGPFFRAFSAALDVPMTAVREFLNWLPWSVTLTLVTFAAFAVSGWQLAVFSFLSVLYMVVIGYWHESMNSLALVAISVPLAVFVGFALGTLAFYSERAERMIRPTMDLLQTVPAFAYLLPILLLFGFGPVVGLIASVLYAFPPTVRNTMLGLRRVPQEVIEAGLMSGATGPQLFWRVRVPSAMRQILLGVNQTTMAAFSMVIIASIIGGTADIGWEVLSTMRKAQFGESLLAGIVIALMAMVMDRITAAAATAEPKEPVLDESFVSRHRVWIIAAALGVGVALLAQMLPFLNEYPRSWEIFPARYLNDAVTYIVVEYADLISMIKTAAFFFVMLPVKIGLTETISPYTWGFEFTTTLKLAYVAAAVALVLWSAWRQGIGAALFVAFCATLLYFGLTRLPWLTLLAMATLLSWQLAGPKLALGTVIGLGFIIVSGVWPQALLSIYLCGLAVLLSFAIGATLGILASEFDGLSAALRPFNDTLQTMPLFVLLIPFLMIFKIGEFTALLAIMAYAIVPAIRYAEHGLRSIPAHVIEAATAIGCTRSQLLWRVKLPLALPVMMLGLNQTIMFGIAMLVIAALVGTNGLGQRVYIGLGDGDFGVGIVAGLGMAIIAMIADRMTQAWSQKRQKELGLSSE</sequence>
<dbReference type="GO" id="GO:0015871">
    <property type="term" value="P:choline transport"/>
    <property type="evidence" value="ECO:0007669"/>
    <property type="project" value="TreeGrafter"/>
</dbReference>
<evidence type="ECO:0000313" key="9">
    <source>
        <dbReference type="EMBL" id="KRS16350.1"/>
    </source>
</evidence>
<feature type="transmembrane region" description="Helical" evidence="7">
    <location>
        <begin position="654"/>
        <end position="671"/>
    </location>
</feature>
<feature type="transmembrane region" description="Helical" evidence="7">
    <location>
        <begin position="79"/>
        <end position="97"/>
    </location>
</feature>
<gene>
    <name evidence="10" type="primary">opuAB_5</name>
    <name evidence="10" type="ORF">RIdsm_04317</name>
    <name evidence="9" type="ORF">XM52_18620</name>
</gene>
<comment type="subcellular location">
    <subcellularLocation>
        <location evidence="1 7">Cell membrane</location>
        <topology evidence="1 7">Multi-pass membrane protein</topology>
    </subcellularLocation>
</comment>
<dbReference type="GO" id="GO:0031460">
    <property type="term" value="P:glycine betaine transport"/>
    <property type="evidence" value="ECO:0007669"/>
    <property type="project" value="TreeGrafter"/>
</dbReference>
<evidence type="ECO:0000256" key="6">
    <source>
        <dbReference type="ARBA" id="ARBA00023136"/>
    </source>
</evidence>
<reference evidence="9 11" key="1">
    <citation type="submission" date="2015-04" db="EMBL/GenBank/DDBJ databases">
        <title>The draft genome sequence of Roseovarius indicus B108T.</title>
        <authorList>
            <person name="Li G."/>
            <person name="Lai Q."/>
            <person name="Shao Z."/>
            <person name="Yan P."/>
        </authorList>
    </citation>
    <scope>NUCLEOTIDE SEQUENCE [LARGE SCALE GENOMIC DNA]</scope>
    <source>
        <strain evidence="9 11">B108</strain>
    </source>
</reference>
<dbReference type="KEGG" id="rid:RIdsm_04317"/>
<feature type="transmembrane region" description="Helical" evidence="7">
    <location>
        <begin position="327"/>
        <end position="348"/>
    </location>
</feature>
<evidence type="ECO:0000256" key="5">
    <source>
        <dbReference type="ARBA" id="ARBA00022989"/>
    </source>
</evidence>
<feature type="domain" description="ABC transmembrane type-1" evidence="8">
    <location>
        <begin position="496"/>
        <end position="675"/>
    </location>
</feature>
<keyword evidence="4 7" id="KW-0812">Transmembrane</keyword>
<keyword evidence="3" id="KW-1003">Cell membrane</keyword>
<dbReference type="EMBL" id="CP031598">
    <property type="protein sequence ID" value="QEW28486.1"/>
    <property type="molecule type" value="Genomic_DNA"/>
</dbReference>
<feature type="transmembrane region" description="Helical" evidence="7">
    <location>
        <begin position="435"/>
        <end position="452"/>
    </location>
</feature>
<feature type="transmembrane region" description="Helical" evidence="7">
    <location>
        <begin position="287"/>
        <end position="307"/>
    </location>
</feature>
<dbReference type="EMBL" id="LAXI01000014">
    <property type="protein sequence ID" value="KRS16350.1"/>
    <property type="molecule type" value="Genomic_DNA"/>
</dbReference>
<dbReference type="InterPro" id="IPR000515">
    <property type="entry name" value="MetI-like"/>
</dbReference>
<evidence type="ECO:0000313" key="11">
    <source>
        <dbReference type="Proteomes" id="UP000051401"/>
    </source>
</evidence>
<dbReference type="Proteomes" id="UP000325785">
    <property type="component" value="Chromosome"/>
</dbReference>
<dbReference type="PANTHER" id="PTHR47737:SF1">
    <property type="entry name" value="GLYCINE BETAINE_PROLINE BETAINE TRANSPORT SYSTEM PERMEASE PROTEIN PROW"/>
    <property type="match status" value="1"/>
</dbReference>
<dbReference type="OrthoDB" id="9815258at2"/>
<evidence type="ECO:0000256" key="7">
    <source>
        <dbReference type="RuleBase" id="RU363032"/>
    </source>
</evidence>
<keyword evidence="5 7" id="KW-1133">Transmembrane helix</keyword>
<dbReference type="PATRIC" id="fig|540747.5.peg.1477"/>
<dbReference type="RefSeq" id="WP_057818310.1">
    <property type="nucleotide sequence ID" value="NZ_CP031598.1"/>
</dbReference>
<feature type="transmembrane region" description="Helical" evidence="7">
    <location>
        <begin position="472"/>
        <end position="493"/>
    </location>
</feature>
<protein>
    <submittedName>
        <fullName evidence="10">Glycine betaine transport system permease protein OpuAB</fullName>
    </submittedName>
    <submittedName>
        <fullName evidence="9">Glycine/betaine ABC transporter permease</fullName>
    </submittedName>
</protein>
<accession>A0A0T5P642</accession>
<feature type="domain" description="ABC transmembrane type-1" evidence="8">
    <location>
        <begin position="124"/>
        <end position="304"/>
    </location>
</feature>
<dbReference type="Proteomes" id="UP000051401">
    <property type="component" value="Unassembled WGS sequence"/>
</dbReference>
<dbReference type="GO" id="GO:0005275">
    <property type="term" value="F:amine transmembrane transporter activity"/>
    <property type="evidence" value="ECO:0007669"/>
    <property type="project" value="TreeGrafter"/>
</dbReference>
<evidence type="ECO:0000256" key="2">
    <source>
        <dbReference type="ARBA" id="ARBA00022448"/>
    </source>
</evidence>
<evidence type="ECO:0000256" key="1">
    <source>
        <dbReference type="ARBA" id="ARBA00004651"/>
    </source>
</evidence>
<keyword evidence="2 7" id="KW-0813">Transport</keyword>
<evidence type="ECO:0000313" key="10">
    <source>
        <dbReference type="EMBL" id="QEW28486.1"/>
    </source>
</evidence>
<dbReference type="Gene3D" id="1.10.3720.10">
    <property type="entry name" value="MetI-like"/>
    <property type="match status" value="2"/>
</dbReference>
<feature type="transmembrane region" description="Helical" evidence="7">
    <location>
        <begin position="410"/>
        <end position="428"/>
    </location>
</feature>
<dbReference type="SUPFAM" id="SSF161098">
    <property type="entry name" value="MetI-like"/>
    <property type="match status" value="2"/>
</dbReference>
<feature type="transmembrane region" description="Helical" evidence="7">
    <location>
        <begin position="172"/>
        <end position="198"/>
    </location>
</feature>
<evidence type="ECO:0000313" key="12">
    <source>
        <dbReference type="Proteomes" id="UP000325785"/>
    </source>
</evidence>
<evidence type="ECO:0000256" key="3">
    <source>
        <dbReference type="ARBA" id="ARBA00022475"/>
    </source>
</evidence>
<evidence type="ECO:0000259" key="8">
    <source>
        <dbReference type="PROSITE" id="PS50928"/>
    </source>
</evidence>
<feature type="transmembrane region" description="Helical" evidence="7">
    <location>
        <begin position="500"/>
        <end position="521"/>
    </location>
</feature>
<dbReference type="PROSITE" id="PS50928">
    <property type="entry name" value="ABC_TM1"/>
    <property type="match status" value="2"/>
</dbReference>
<keyword evidence="11" id="KW-1185">Reference proteome</keyword>
<dbReference type="GO" id="GO:0015226">
    <property type="term" value="F:carnitine transmembrane transporter activity"/>
    <property type="evidence" value="ECO:0007669"/>
    <property type="project" value="TreeGrafter"/>
</dbReference>
<proteinExistence type="inferred from homology"/>
<comment type="similarity">
    <text evidence="7">Belongs to the binding-protein-dependent transport system permease family.</text>
</comment>
<dbReference type="GO" id="GO:0043190">
    <property type="term" value="C:ATP-binding cassette (ABC) transporter complex"/>
    <property type="evidence" value="ECO:0007669"/>
    <property type="project" value="TreeGrafter"/>
</dbReference>
<dbReference type="Pfam" id="PF00528">
    <property type="entry name" value="BPD_transp_1"/>
    <property type="match status" value="2"/>
</dbReference>
<dbReference type="AlphaFoldDB" id="A0A0T5P642"/>
<evidence type="ECO:0000256" key="4">
    <source>
        <dbReference type="ARBA" id="ARBA00022692"/>
    </source>
</evidence>
<feature type="transmembrane region" description="Helical" evidence="7">
    <location>
        <begin position="541"/>
        <end position="571"/>
    </location>
</feature>
<feature type="transmembrane region" description="Helical" evidence="7">
    <location>
        <begin position="104"/>
        <end position="122"/>
    </location>
</feature>
<reference evidence="10 12" key="2">
    <citation type="submission" date="2018-08" db="EMBL/GenBank/DDBJ databases">
        <title>Genetic Globetrotter - A new plasmid hitch-hiking vast phylogenetic and geographic distances.</title>
        <authorList>
            <person name="Vollmers J."/>
            <person name="Petersen J."/>
        </authorList>
    </citation>
    <scope>NUCLEOTIDE SEQUENCE [LARGE SCALE GENOMIC DNA]</scope>
    <source>
        <strain evidence="10 12">DSM 26383</strain>
    </source>
</reference>
<feature type="transmembrane region" description="Helical" evidence="7">
    <location>
        <begin position="610"/>
        <end position="634"/>
    </location>
</feature>
<feature type="transmembrane region" description="Helical" evidence="7">
    <location>
        <begin position="128"/>
        <end position="151"/>
    </location>
</feature>
<organism evidence="9 11">
    <name type="scientific">Roseovarius indicus</name>
    <dbReference type="NCBI Taxonomy" id="540747"/>
    <lineage>
        <taxon>Bacteria</taxon>
        <taxon>Pseudomonadati</taxon>
        <taxon>Pseudomonadota</taxon>
        <taxon>Alphaproteobacteria</taxon>
        <taxon>Rhodobacterales</taxon>
        <taxon>Roseobacteraceae</taxon>
        <taxon>Roseovarius</taxon>
    </lineage>
</organism>
<dbReference type="InterPro" id="IPR035906">
    <property type="entry name" value="MetI-like_sf"/>
</dbReference>
<dbReference type="PANTHER" id="PTHR47737">
    <property type="entry name" value="GLYCINE BETAINE/PROLINE BETAINE TRANSPORT SYSTEM PERMEASE PROTEIN PROW"/>
    <property type="match status" value="1"/>
</dbReference>
<dbReference type="CDD" id="cd06261">
    <property type="entry name" value="TM_PBP2"/>
    <property type="match status" value="2"/>
</dbReference>
<feature type="transmembrane region" description="Helical" evidence="7">
    <location>
        <begin position="369"/>
        <end position="390"/>
    </location>
</feature>
<name>A0A0T5P642_9RHOB</name>